<keyword evidence="3" id="KW-1185">Reference proteome</keyword>
<reference evidence="2 3" key="1">
    <citation type="submission" date="2017-03" db="EMBL/GenBank/DDBJ databases">
        <title>WGS assembly of Porphyra umbilicalis.</title>
        <authorList>
            <person name="Brawley S.H."/>
            <person name="Blouin N.A."/>
            <person name="Ficko-Blean E."/>
            <person name="Wheeler G.L."/>
            <person name="Lohr M."/>
            <person name="Goodson H.V."/>
            <person name="Jenkins J.W."/>
            <person name="Blaby-Haas C.E."/>
            <person name="Helliwell K.E."/>
            <person name="Chan C."/>
            <person name="Marriage T."/>
            <person name="Bhattacharya D."/>
            <person name="Klein A.S."/>
            <person name="Badis Y."/>
            <person name="Brodie J."/>
            <person name="Cao Y."/>
            <person name="Collen J."/>
            <person name="Dittami S.M."/>
            <person name="Gachon C.M."/>
            <person name="Green B.R."/>
            <person name="Karpowicz S."/>
            <person name="Kim J.W."/>
            <person name="Kudahl U."/>
            <person name="Lin S."/>
            <person name="Michel G."/>
            <person name="Mittag M."/>
            <person name="Olson B.J."/>
            <person name="Pangilinan J."/>
            <person name="Peng Y."/>
            <person name="Qiu H."/>
            <person name="Shu S."/>
            <person name="Singer J.T."/>
            <person name="Smith A.G."/>
            <person name="Sprecher B.N."/>
            <person name="Wagner V."/>
            <person name="Wang W."/>
            <person name="Wang Z.-Y."/>
            <person name="Yan J."/>
            <person name="Yarish C."/>
            <person name="Zoeuner-Riek S."/>
            <person name="Zhuang Y."/>
            <person name="Zou Y."/>
            <person name="Lindquist E.A."/>
            <person name="Grimwood J."/>
            <person name="Barry K."/>
            <person name="Rokhsar D.S."/>
            <person name="Schmutz J."/>
            <person name="Stiller J.W."/>
            <person name="Grossman A.R."/>
            <person name="Prochnik S.E."/>
        </authorList>
    </citation>
    <scope>NUCLEOTIDE SEQUENCE [LARGE SCALE GENOMIC DNA]</scope>
    <source>
        <strain evidence="2">4086291</strain>
    </source>
</reference>
<feature type="transmembrane region" description="Helical" evidence="1">
    <location>
        <begin position="81"/>
        <end position="103"/>
    </location>
</feature>
<keyword evidence="1" id="KW-1133">Transmembrane helix</keyword>
<evidence type="ECO:0000313" key="2">
    <source>
        <dbReference type="EMBL" id="OSX78454.1"/>
    </source>
</evidence>
<feature type="non-terminal residue" evidence="2">
    <location>
        <position position="1"/>
    </location>
</feature>
<dbReference type="Proteomes" id="UP000218209">
    <property type="component" value="Unassembled WGS sequence"/>
</dbReference>
<keyword evidence="1" id="KW-0472">Membrane</keyword>
<dbReference type="AlphaFoldDB" id="A0A1X6PC83"/>
<accession>A0A1X6PC83</accession>
<sequence>PSSVRRLIPADWRRCAHRTFGARRLPPPSQHLRRASYTPYFYSFLKCTSFCFGGRCFSCPPSPPSSPAHPRSLLRCSSTCVLLLSLSTVCIWMPFLLFLGRVLRRVDARQARFEFHQ</sequence>
<evidence type="ECO:0000256" key="1">
    <source>
        <dbReference type="SAM" id="Phobius"/>
    </source>
</evidence>
<proteinExistence type="predicted"/>
<keyword evidence="1" id="KW-0812">Transmembrane</keyword>
<dbReference type="EMBL" id="KV918812">
    <property type="protein sequence ID" value="OSX78454.1"/>
    <property type="molecule type" value="Genomic_DNA"/>
</dbReference>
<gene>
    <name evidence="2" type="ORF">BU14_0108s0003</name>
</gene>
<organism evidence="2 3">
    <name type="scientific">Porphyra umbilicalis</name>
    <name type="common">Purple laver</name>
    <name type="synonym">Red alga</name>
    <dbReference type="NCBI Taxonomy" id="2786"/>
    <lineage>
        <taxon>Eukaryota</taxon>
        <taxon>Rhodophyta</taxon>
        <taxon>Bangiophyceae</taxon>
        <taxon>Bangiales</taxon>
        <taxon>Bangiaceae</taxon>
        <taxon>Porphyra</taxon>
    </lineage>
</organism>
<protein>
    <submittedName>
        <fullName evidence="2">Uncharacterized protein</fullName>
    </submittedName>
</protein>
<evidence type="ECO:0000313" key="3">
    <source>
        <dbReference type="Proteomes" id="UP000218209"/>
    </source>
</evidence>
<name>A0A1X6PC83_PORUM</name>